<evidence type="ECO:0000313" key="2">
    <source>
        <dbReference type="EMBL" id="CAH1787465.1"/>
    </source>
</evidence>
<sequence>MNTCDYVDTHFHIWDLKKFNYPWPDADVGLIFRNFTPGDLAKEIEDSPIKHAVFVQCLNGSPEEAEWVFKQAEEFPFIKGVVAGLDLVDSENLSGVIERLSVNPLFVGARHILSMEQVDYIAHEDVMKGLTTLEQKGVPFDLLLQPPHLKYIPAIARQLPNLKMVVDHIAKPYIKDGIIAGWKEDMAEIAKFPNIYCKISGMVTEADKENWKKEDFVPYVQHILDIFGPSRCMFGSDWPVCKLAGSDHGRVLELTNSLLGHLSEQEKIMIFRDNAIRFYNLKNVS</sequence>
<name>A0A8J1YBV3_OWEFU</name>
<dbReference type="Pfam" id="PF04909">
    <property type="entry name" value="Amidohydro_2"/>
    <property type="match status" value="1"/>
</dbReference>
<dbReference type="InterPro" id="IPR006680">
    <property type="entry name" value="Amidohydro-rel"/>
</dbReference>
<dbReference type="InterPro" id="IPR032466">
    <property type="entry name" value="Metal_Hydrolase"/>
</dbReference>
<accession>A0A8J1YBV3</accession>
<dbReference type="EMBL" id="CAIIXF020000006">
    <property type="protein sequence ID" value="CAH1787465.1"/>
    <property type="molecule type" value="Genomic_DNA"/>
</dbReference>
<dbReference type="OrthoDB" id="2135488at2759"/>
<proteinExistence type="inferred from homology"/>
<dbReference type="AlphaFoldDB" id="A0A8J1YBV3"/>
<dbReference type="SUPFAM" id="SSF51556">
    <property type="entry name" value="Metallo-dependent hydrolases"/>
    <property type="match status" value="1"/>
</dbReference>
<dbReference type="Gene3D" id="3.20.20.140">
    <property type="entry name" value="Metal-dependent hydrolases"/>
    <property type="match status" value="1"/>
</dbReference>
<evidence type="ECO:0000256" key="1">
    <source>
        <dbReference type="ARBA" id="ARBA00038310"/>
    </source>
</evidence>
<keyword evidence="3" id="KW-1185">Reference proteome</keyword>
<comment type="caution">
    <text evidence="2">The sequence shown here is derived from an EMBL/GenBank/DDBJ whole genome shotgun (WGS) entry which is preliminary data.</text>
</comment>
<protein>
    <submittedName>
        <fullName evidence="2">Uncharacterized protein</fullName>
    </submittedName>
</protein>
<reference evidence="2" key="1">
    <citation type="submission" date="2022-03" db="EMBL/GenBank/DDBJ databases">
        <authorList>
            <person name="Martin C."/>
        </authorList>
    </citation>
    <scope>NUCLEOTIDE SEQUENCE</scope>
</reference>
<dbReference type="InterPro" id="IPR052350">
    <property type="entry name" value="Metallo-dep_Lactonases"/>
</dbReference>
<dbReference type="Proteomes" id="UP000749559">
    <property type="component" value="Unassembled WGS sequence"/>
</dbReference>
<gene>
    <name evidence="2" type="ORF">OFUS_LOCUS13155</name>
</gene>
<dbReference type="PANTHER" id="PTHR43569">
    <property type="entry name" value="AMIDOHYDROLASE"/>
    <property type="match status" value="1"/>
</dbReference>
<organism evidence="2 3">
    <name type="scientific">Owenia fusiformis</name>
    <name type="common">Polychaete worm</name>
    <dbReference type="NCBI Taxonomy" id="6347"/>
    <lineage>
        <taxon>Eukaryota</taxon>
        <taxon>Metazoa</taxon>
        <taxon>Spiralia</taxon>
        <taxon>Lophotrochozoa</taxon>
        <taxon>Annelida</taxon>
        <taxon>Polychaeta</taxon>
        <taxon>Sedentaria</taxon>
        <taxon>Canalipalpata</taxon>
        <taxon>Sabellida</taxon>
        <taxon>Oweniida</taxon>
        <taxon>Oweniidae</taxon>
        <taxon>Owenia</taxon>
    </lineage>
</organism>
<comment type="similarity">
    <text evidence="1">Belongs to the metallo-dependent hydrolases superfamily.</text>
</comment>
<dbReference type="GO" id="GO:0016787">
    <property type="term" value="F:hydrolase activity"/>
    <property type="evidence" value="ECO:0007669"/>
    <property type="project" value="InterPro"/>
</dbReference>
<dbReference type="PANTHER" id="PTHR43569:SF2">
    <property type="entry name" value="AMIDOHYDROLASE-RELATED DOMAIN-CONTAINING PROTEIN"/>
    <property type="match status" value="1"/>
</dbReference>
<evidence type="ECO:0000313" key="3">
    <source>
        <dbReference type="Proteomes" id="UP000749559"/>
    </source>
</evidence>